<sequence length="97" mass="11099">MMRRQGHVPTPEASRYLQRLCYHFTRKISVTYDAHQGQAHFPWGLCVLRADDAALHFDCSAEDDASLARVQFAIDSHVELFSRKSPVAVDWQPVQTL</sequence>
<accession>A0A7X0P8W2</accession>
<dbReference type="Gene3D" id="3.30.310.50">
    <property type="entry name" value="Alpha-D-phosphohexomutase, C-terminal domain"/>
    <property type="match status" value="1"/>
</dbReference>
<dbReference type="AlphaFoldDB" id="A0A7X0P8W2"/>
<protein>
    <recommendedName>
        <fullName evidence="3">DUF2218 domain-containing protein</fullName>
    </recommendedName>
</protein>
<evidence type="ECO:0008006" key="3">
    <source>
        <dbReference type="Google" id="ProtNLM"/>
    </source>
</evidence>
<evidence type="ECO:0000313" key="2">
    <source>
        <dbReference type="Proteomes" id="UP000575083"/>
    </source>
</evidence>
<dbReference type="RefSeq" id="WP_184854871.1">
    <property type="nucleotide sequence ID" value="NZ_JACHLK010000001.1"/>
</dbReference>
<dbReference type="InterPro" id="IPR014543">
    <property type="entry name" value="UCP028291"/>
</dbReference>
<dbReference type="PIRSF" id="PIRSF028291">
    <property type="entry name" value="UCP028291"/>
    <property type="match status" value="1"/>
</dbReference>
<evidence type="ECO:0000313" key="1">
    <source>
        <dbReference type="EMBL" id="MBB6557409.1"/>
    </source>
</evidence>
<proteinExistence type="predicted"/>
<dbReference type="EMBL" id="JACHLK010000001">
    <property type="protein sequence ID" value="MBB6557409.1"/>
    <property type="molecule type" value="Genomic_DNA"/>
</dbReference>
<dbReference type="Proteomes" id="UP000575083">
    <property type="component" value="Unassembled WGS sequence"/>
</dbReference>
<keyword evidence="2" id="KW-1185">Reference proteome</keyword>
<organism evidence="1 2">
    <name type="scientific">Acidovorax soli</name>
    <dbReference type="NCBI Taxonomy" id="592050"/>
    <lineage>
        <taxon>Bacteria</taxon>
        <taxon>Pseudomonadati</taxon>
        <taxon>Pseudomonadota</taxon>
        <taxon>Betaproteobacteria</taxon>
        <taxon>Burkholderiales</taxon>
        <taxon>Comamonadaceae</taxon>
        <taxon>Acidovorax</taxon>
    </lineage>
</organism>
<reference evidence="1 2" key="1">
    <citation type="submission" date="2020-08" db="EMBL/GenBank/DDBJ databases">
        <title>Functional genomics of gut bacteria from endangered species of beetles.</title>
        <authorList>
            <person name="Carlos-Shanley C."/>
        </authorList>
    </citation>
    <scope>NUCLEOTIDE SEQUENCE [LARGE SCALE GENOMIC DNA]</scope>
    <source>
        <strain evidence="1 2">S00198</strain>
    </source>
</reference>
<comment type="caution">
    <text evidence="1">The sequence shown here is derived from an EMBL/GenBank/DDBJ whole genome shotgun (WGS) entry which is preliminary data.</text>
</comment>
<dbReference type="Pfam" id="PF09981">
    <property type="entry name" value="DUF2218"/>
    <property type="match status" value="1"/>
</dbReference>
<gene>
    <name evidence="1" type="ORF">HNP48_000073</name>
</gene>
<name>A0A7X0P8W2_9BURK</name>